<keyword evidence="2" id="KW-1185">Reference proteome</keyword>
<name>A0AC61NFG5_9BACT</name>
<evidence type="ECO:0000313" key="1">
    <source>
        <dbReference type="EMBL" id="QZE14288.1"/>
    </source>
</evidence>
<sequence length="192" mass="21932">MPKKLPEYNASSLADIAFMLLIFFLVTTTMDTDSGLRRKLPPMPPKDAKIDPNNKIKDRNIFEVLVNSKDQLLVEGELMRIEDLYDATKEFMLNSNNSPKLPEKKEIEVPFFGKQMVTKGVISLQNAIGTTYGTYIAVQNELVRAINDIRDDIAKRKWNKKYEDLNSDQQKAIRKIMPQRISEAEPKKVGGN</sequence>
<reference evidence="1" key="1">
    <citation type="submission" date="2021-08" db="EMBL/GenBank/DDBJ databases">
        <title>Novel anaerobic bacterium isolated from sea squirt in East Sea, Republic of Korea.</title>
        <authorList>
            <person name="Nguyen T.H."/>
            <person name="Li Z."/>
            <person name="Lee Y.-J."/>
            <person name="Ko J."/>
            <person name="Kim S.-G."/>
        </authorList>
    </citation>
    <scope>NUCLEOTIDE SEQUENCE</scope>
    <source>
        <strain evidence="1">KCTC 25031</strain>
    </source>
</reference>
<evidence type="ECO:0000313" key="2">
    <source>
        <dbReference type="Proteomes" id="UP000826212"/>
    </source>
</evidence>
<dbReference type="EMBL" id="CP081303">
    <property type="protein sequence ID" value="QZE14288.1"/>
    <property type="molecule type" value="Genomic_DNA"/>
</dbReference>
<accession>A0AC61NFG5</accession>
<protein>
    <submittedName>
        <fullName evidence="1">Biopolymer transporter ExbD</fullName>
    </submittedName>
</protein>
<dbReference type="Proteomes" id="UP000826212">
    <property type="component" value="Chromosome"/>
</dbReference>
<organism evidence="1 2">
    <name type="scientific">Halosquirtibacter laminarini</name>
    <dbReference type="NCBI Taxonomy" id="3374600"/>
    <lineage>
        <taxon>Bacteria</taxon>
        <taxon>Pseudomonadati</taxon>
        <taxon>Bacteroidota</taxon>
        <taxon>Bacteroidia</taxon>
        <taxon>Marinilabiliales</taxon>
        <taxon>Prolixibacteraceae</taxon>
        <taxon>Halosquirtibacter</taxon>
    </lineage>
</organism>
<proteinExistence type="predicted"/>
<gene>
    <name evidence="1" type="ORF">K4L44_17530</name>
</gene>